<comment type="caution">
    <text evidence="1">The sequence shown here is derived from an EMBL/GenBank/DDBJ whole genome shotgun (WGS) entry which is preliminary data.</text>
</comment>
<gene>
    <name evidence="1" type="ORF">AGR13a_Lc90237</name>
</gene>
<name>A0ABP2BPS4_9HYPH</name>
<accession>A0ABP2BPS4</accession>
<keyword evidence="2" id="KW-1185">Reference proteome</keyword>
<protein>
    <submittedName>
        <fullName evidence="1">Uncharacterized protein</fullName>
    </submittedName>
</protein>
<reference evidence="1 2" key="1">
    <citation type="submission" date="2016-01" db="EMBL/GenBank/DDBJ databases">
        <authorList>
            <person name="Regsiter A."/>
            <person name="william w."/>
        </authorList>
    </citation>
    <scope>NUCLEOTIDE SEQUENCE [LARGE SCALE GENOMIC DNA]</scope>
    <source>
        <strain evidence="1 2">CFBP 6927</strain>
    </source>
</reference>
<evidence type="ECO:0000313" key="1">
    <source>
        <dbReference type="EMBL" id="CUX64905.1"/>
    </source>
</evidence>
<evidence type="ECO:0000313" key="2">
    <source>
        <dbReference type="Proteomes" id="UP000191812"/>
    </source>
</evidence>
<sequence length="34" mass="4060">MRMIVSSTRKQSIDVIAFFVNLFFERNFYSGQIN</sequence>
<dbReference type="Proteomes" id="UP000191812">
    <property type="component" value="Unassembled WGS sequence"/>
</dbReference>
<dbReference type="EMBL" id="FBWH01000048">
    <property type="protein sequence ID" value="CUX64905.1"/>
    <property type="molecule type" value="Genomic_DNA"/>
</dbReference>
<organism evidence="1 2">
    <name type="scientific">Agrobacterium genomosp. 13 str. CFBP 6927</name>
    <dbReference type="NCBI Taxonomy" id="1183428"/>
    <lineage>
        <taxon>Bacteria</taxon>
        <taxon>Pseudomonadati</taxon>
        <taxon>Pseudomonadota</taxon>
        <taxon>Alphaproteobacteria</taxon>
        <taxon>Hyphomicrobiales</taxon>
        <taxon>Rhizobiaceae</taxon>
        <taxon>Rhizobium/Agrobacterium group</taxon>
        <taxon>Agrobacterium</taxon>
        <taxon>Agrobacterium tumefaciens complex</taxon>
    </lineage>
</organism>
<proteinExistence type="predicted"/>